<reference evidence="2 3" key="1">
    <citation type="submission" date="2023-01" db="EMBL/GenBank/DDBJ databases">
        <title>Xanthomonas hawaiianensis sp. nov. isolated from Araceae family in Hawaii.</title>
        <authorList>
            <person name="Chunag S.-C."/>
            <person name="Dobhal S."/>
            <person name="Alvarez A."/>
            <person name="Arif M."/>
        </authorList>
    </citation>
    <scope>NUCLEOTIDE SEQUENCE [LARGE SCALE GENOMIC DNA]</scope>
    <source>
        <strain evidence="2 3">A2111</strain>
    </source>
</reference>
<sequence>MQTGHGGLSTPSLLAVAALAAVVGDTGHELAHTVVAIFTPGVSVRLLSTIGLSSVGTSPWIALAGPAFNLCAALTLALARRAGLPASWRYVAWVVGAFNLFNAAAYLVYSALLGSGDWATVFAAIGNSVAWRIPLGVAGVVAYWAAMRTSSASLATLCADGVVSAAQATRVCRLSYLGFGGLLTLGALFNPVGWMLVLSSGVATGFLAMAGMLALPALLPATPMQRGMLQLGIGWRIAGALASLWFVAVLGPGIRLG</sequence>
<organism evidence="2 3">
    <name type="scientific">Xanthomonas hawaiiensis</name>
    <dbReference type="NCBI Taxonomy" id="3003247"/>
    <lineage>
        <taxon>Bacteria</taxon>
        <taxon>Pseudomonadati</taxon>
        <taxon>Pseudomonadota</taxon>
        <taxon>Gammaproteobacteria</taxon>
        <taxon>Lysobacterales</taxon>
        <taxon>Lysobacteraceae</taxon>
        <taxon>Xanthomonas</taxon>
    </lineage>
</organism>
<proteinExistence type="predicted"/>
<name>A0ABU2I0D3_9XANT</name>
<accession>A0ABU2I0D3</accession>
<feature type="transmembrane region" description="Helical" evidence="1">
    <location>
        <begin position="233"/>
        <end position="254"/>
    </location>
</feature>
<feature type="transmembrane region" description="Helical" evidence="1">
    <location>
        <begin position="129"/>
        <end position="146"/>
    </location>
</feature>
<evidence type="ECO:0000256" key="1">
    <source>
        <dbReference type="SAM" id="Phobius"/>
    </source>
</evidence>
<feature type="transmembrane region" description="Helical" evidence="1">
    <location>
        <begin position="202"/>
        <end position="221"/>
    </location>
</feature>
<evidence type="ECO:0000313" key="3">
    <source>
        <dbReference type="Proteomes" id="UP001260534"/>
    </source>
</evidence>
<keyword evidence="1" id="KW-1133">Transmembrane helix</keyword>
<dbReference type="Proteomes" id="UP001260534">
    <property type="component" value="Unassembled WGS sequence"/>
</dbReference>
<keyword evidence="1" id="KW-0472">Membrane</keyword>
<comment type="caution">
    <text evidence="2">The sequence shown here is derived from an EMBL/GenBank/DDBJ whole genome shotgun (WGS) entry which is preliminary data.</text>
</comment>
<dbReference type="RefSeq" id="WP_209032589.1">
    <property type="nucleotide sequence ID" value="NZ_CP115873.1"/>
</dbReference>
<evidence type="ECO:0000313" key="2">
    <source>
        <dbReference type="EMBL" id="MDS9991601.1"/>
    </source>
</evidence>
<feature type="transmembrane region" description="Helical" evidence="1">
    <location>
        <begin position="174"/>
        <end position="196"/>
    </location>
</feature>
<dbReference type="EMBL" id="JAQMHB010000001">
    <property type="protein sequence ID" value="MDS9991601.1"/>
    <property type="molecule type" value="Genomic_DNA"/>
</dbReference>
<keyword evidence="1" id="KW-0812">Transmembrane</keyword>
<feature type="transmembrane region" description="Helical" evidence="1">
    <location>
        <begin position="90"/>
        <end position="109"/>
    </location>
</feature>
<gene>
    <name evidence="2" type="ORF">PNQ69_02370</name>
</gene>
<feature type="transmembrane region" description="Helical" evidence="1">
    <location>
        <begin position="60"/>
        <end position="78"/>
    </location>
</feature>
<keyword evidence="3" id="KW-1185">Reference proteome</keyword>
<protein>
    <submittedName>
        <fullName evidence="2">Uncharacterized protein</fullName>
    </submittedName>
</protein>